<accession>A0AAV7QPH5</accession>
<comment type="caution">
    <text evidence="2">The sequence shown here is derived from an EMBL/GenBank/DDBJ whole genome shotgun (WGS) entry which is preliminary data.</text>
</comment>
<feature type="compositionally biased region" description="Polar residues" evidence="1">
    <location>
        <begin position="36"/>
        <end position="47"/>
    </location>
</feature>
<feature type="region of interest" description="Disordered" evidence="1">
    <location>
        <begin position="1"/>
        <end position="55"/>
    </location>
</feature>
<dbReference type="AlphaFoldDB" id="A0AAV7QPH5"/>
<evidence type="ECO:0000256" key="1">
    <source>
        <dbReference type="SAM" id="MobiDB-lite"/>
    </source>
</evidence>
<feature type="compositionally biased region" description="Low complexity" evidence="1">
    <location>
        <begin position="220"/>
        <end position="244"/>
    </location>
</feature>
<name>A0AAV7QPH5_PLEWA</name>
<evidence type="ECO:0000313" key="2">
    <source>
        <dbReference type="EMBL" id="KAJ1141654.1"/>
    </source>
</evidence>
<evidence type="ECO:0000313" key="3">
    <source>
        <dbReference type="Proteomes" id="UP001066276"/>
    </source>
</evidence>
<reference evidence="2" key="1">
    <citation type="journal article" date="2022" name="bioRxiv">
        <title>Sequencing and chromosome-scale assembly of the giantPleurodeles waltlgenome.</title>
        <authorList>
            <person name="Brown T."/>
            <person name="Elewa A."/>
            <person name="Iarovenko S."/>
            <person name="Subramanian E."/>
            <person name="Araus A.J."/>
            <person name="Petzold A."/>
            <person name="Susuki M."/>
            <person name="Suzuki K.-i.T."/>
            <person name="Hayashi T."/>
            <person name="Toyoda A."/>
            <person name="Oliveira C."/>
            <person name="Osipova E."/>
            <person name="Leigh N.D."/>
            <person name="Simon A."/>
            <person name="Yun M.H."/>
        </authorList>
    </citation>
    <scope>NUCLEOTIDE SEQUENCE</scope>
    <source>
        <strain evidence="2">20211129_DDA</strain>
        <tissue evidence="2">Liver</tissue>
    </source>
</reference>
<protein>
    <submittedName>
        <fullName evidence="2">Uncharacterized protein</fullName>
    </submittedName>
</protein>
<feature type="compositionally biased region" description="Polar residues" evidence="1">
    <location>
        <begin position="82"/>
        <end position="100"/>
    </location>
</feature>
<feature type="region of interest" description="Disordered" evidence="1">
    <location>
        <begin position="171"/>
        <end position="192"/>
    </location>
</feature>
<feature type="region of interest" description="Disordered" evidence="1">
    <location>
        <begin position="215"/>
        <end position="267"/>
    </location>
</feature>
<organism evidence="2 3">
    <name type="scientific">Pleurodeles waltl</name>
    <name type="common">Iberian ribbed newt</name>
    <dbReference type="NCBI Taxonomy" id="8319"/>
    <lineage>
        <taxon>Eukaryota</taxon>
        <taxon>Metazoa</taxon>
        <taxon>Chordata</taxon>
        <taxon>Craniata</taxon>
        <taxon>Vertebrata</taxon>
        <taxon>Euteleostomi</taxon>
        <taxon>Amphibia</taxon>
        <taxon>Batrachia</taxon>
        <taxon>Caudata</taxon>
        <taxon>Salamandroidea</taxon>
        <taxon>Salamandridae</taxon>
        <taxon>Pleurodelinae</taxon>
        <taxon>Pleurodeles</taxon>
    </lineage>
</organism>
<proteinExistence type="predicted"/>
<sequence>MSWNSGDKTGGAKTSRPGKDKGDPAGANRRPILTMGRQTGRNITSQGKDVKVDNNITPLLETRGKSKTQSTITSFFAGGTEESCNTLTTPSSGDSQSVTESVPVGALSEKTLMEIKEPPTTAAQPGDGGLVGLDSCVVVRRKEKDSPISQEWPLAQQPVNLMQAEDVSNIKPTQGIEAGQNTLLNPGRRDKENEKEMKILDWAKDSGDKFYSLTEESDFSSGGDHSLSESGSSVSSERGNLSSSNEPTVRQRRRQQTRIESRRARVATKRLQGAVRKVAKSCTDIEAKLGSMDERIAVVEEDVDILEQQNAT</sequence>
<keyword evidence="3" id="KW-1185">Reference proteome</keyword>
<gene>
    <name evidence="2" type="ORF">NDU88_007982</name>
</gene>
<feature type="region of interest" description="Disordered" evidence="1">
    <location>
        <begin position="78"/>
        <end position="101"/>
    </location>
</feature>
<dbReference type="Proteomes" id="UP001066276">
    <property type="component" value="Chromosome 6"/>
</dbReference>
<dbReference type="EMBL" id="JANPWB010000010">
    <property type="protein sequence ID" value="KAJ1141654.1"/>
    <property type="molecule type" value="Genomic_DNA"/>
</dbReference>